<name>A0A0D2WSW4_CAPO3</name>
<evidence type="ECO:0000256" key="2">
    <source>
        <dbReference type="ARBA" id="ARBA00022840"/>
    </source>
</evidence>
<dbReference type="InParanoid" id="A0A0D2WSW4"/>
<dbReference type="eggNOG" id="KOG4622">
    <property type="taxonomic scope" value="Eukaryota"/>
</dbReference>
<dbReference type="InterPro" id="IPR052648">
    <property type="entry name" value="Ser-tRNA(Sec)_kinase"/>
</dbReference>
<dbReference type="GO" id="GO:0016301">
    <property type="term" value="F:kinase activity"/>
    <property type="evidence" value="ECO:0007669"/>
    <property type="project" value="TreeGrafter"/>
</dbReference>
<protein>
    <recommendedName>
        <fullName evidence="6">L-seryl-tRNA(Sec) kinase</fullName>
    </recommendedName>
</protein>
<dbReference type="EMBL" id="KE346369">
    <property type="protein sequence ID" value="KJE95415.1"/>
    <property type="molecule type" value="Genomic_DNA"/>
</dbReference>
<proteinExistence type="predicted"/>
<evidence type="ECO:0000313" key="4">
    <source>
        <dbReference type="EMBL" id="KJE95415.1"/>
    </source>
</evidence>
<dbReference type="InterPro" id="IPR013641">
    <property type="entry name" value="KTI12/PSTK"/>
</dbReference>
<evidence type="ECO:0008006" key="6">
    <source>
        <dbReference type="Google" id="ProtNLM"/>
    </source>
</evidence>
<dbReference type="GO" id="GO:0000049">
    <property type="term" value="F:tRNA binding"/>
    <property type="evidence" value="ECO:0007669"/>
    <property type="project" value="TreeGrafter"/>
</dbReference>
<dbReference type="OrthoDB" id="9972657at2759"/>
<dbReference type="RefSeq" id="XP_004345459.2">
    <property type="nucleotide sequence ID" value="XM_004345409.2"/>
</dbReference>
<dbReference type="PhylomeDB" id="A0A0D2WSW4"/>
<dbReference type="Proteomes" id="UP000008743">
    <property type="component" value="Unassembled WGS sequence"/>
</dbReference>
<keyword evidence="1" id="KW-0547">Nucleotide-binding</keyword>
<dbReference type="SUPFAM" id="SSF52540">
    <property type="entry name" value="P-loop containing nucleoside triphosphate hydrolases"/>
    <property type="match status" value="1"/>
</dbReference>
<accession>A0A0D2WSW4</accession>
<dbReference type="Gene3D" id="3.40.50.300">
    <property type="entry name" value="P-loop containing nucleotide triphosphate hydrolases"/>
    <property type="match status" value="1"/>
</dbReference>
<keyword evidence="5" id="KW-1185">Reference proteome</keyword>
<evidence type="ECO:0000256" key="1">
    <source>
        <dbReference type="ARBA" id="ARBA00022741"/>
    </source>
</evidence>
<evidence type="ECO:0000256" key="3">
    <source>
        <dbReference type="SAM" id="MobiDB-lite"/>
    </source>
</evidence>
<sequence length="385" mass="42203">MNSATRTPPAIALVVCCGLPGSGKSTVTSRLRRDWPATQTEANPLLWWLVNVDQAVERRWPGSEPGSPRHATESYAEGHASNALGASTGTDPADEPETAATWRQKRARLIQDVGAFVAQLSSSSDKDYPFALDSLQTKGQEDGVESRLQSFAWLFSPDDQTGNLARMQSQTGCTHVVVVDDNNYYTSMRYSYYRIARQYRCAFGIVLFECETSTCVARNDLRHGGRIASEIIHDMSNRFEKPPARAVLEPSTISNNSDWQINCLVCSTESQPLDSCCEAVTTFIRQLQSTVVEAAVSSEDDRVAAQAAQSREQTASSALHQTELALRKRTSLAIARARANGSVAPATLSRILQLKQTYSERIRGCDNVEALLLSFEADVASLSQN</sequence>
<keyword evidence="2" id="KW-0067">ATP-binding</keyword>
<dbReference type="PANTHER" id="PTHR20873:SF0">
    <property type="entry name" value="L-SERYL-TRNA(SEC) KINASE"/>
    <property type="match status" value="1"/>
</dbReference>
<dbReference type="PANTHER" id="PTHR20873">
    <property type="entry name" value="L-SERYL-TRNA(SEC) KINASE"/>
    <property type="match status" value="1"/>
</dbReference>
<gene>
    <name evidence="4" type="ORF">CAOG_005869</name>
</gene>
<feature type="region of interest" description="Disordered" evidence="3">
    <location>
        <begin position="82"/>
        <end position="101"/>
    </location>
</feature>
<organism evidence="4 5">
    <name type="scientific">Capsaspora owczarzaki (strain ATCC 30864)</name>
    <dbReference type="NCBI Taxonomy" id="595528"/>
    <lineage>
        <taxon>Eukaryota</taxon>
        <taxon>Filasterea</taxon>
        <taxon>Capsaspora</taxon>
    </lineage>
</organism>
<dbReference type="InterPro" id="IPR027417">
    <property type="entry name" value="P-loop_NTPase"/>
</dbReference>
<evidence type="ECO:0000313" key="5">
    <source>
        <dbReference type="Proteomes" id="UP000008743"/>
    </source>
</evidence>
<reference evidence="5" key="1">
    <citation type="submission" date="2011-02" db="EMBL/GenBank/DDBJ databases">
        <title>The Genome Sequence of Capsaspora owczarzaki ATCC 30864.</title>
        <authorList>
            <person name="Russ C."/>
            <person name="Cuomo C."/>
            <person name="Burger G."/>
            <person name="Gray M.W."/>
            <person name="Holland P.W.H."/>
            <person name="King N."/>
            <person name="Lang F.B.F."/>
            <person name="Roger A.J."/>
            <person name="Ruiz-Trillo I."/>
            <person name="Young S.K."/>
            <person name="Zeng Q."/>
            <person name="Gargeya S."/>
            <person name="Alvarado L."/>
            <person name="Berlin A."/>
            <person name="Chapman S.B."/>
            <person name="Chen Z."/>
            <person name="Freedman E."/>
            <person name="Gellesch M."/>
            <person name="Goldberg J."/>
            <person name="Griggs A."/>
            <person name="Gujja S."/>
            <person name="Heilman E."/>
            <person name="Heiman D."/>
            <person name="Howarth C."/>
            <person name="Mehta T."/>
            <person name="Neiman D."/>
            <person name="Pearson M."/>
            <person name="Roberts A."/>
            <person name="Saif S."/>
            <person name="Shea T."/>
            <person name="Shenoy N."/>
            <person name="Sisk P."/>
            <person name="Stolte C."/>
            <person name="Sykes S."/>
            <person name="White J."/>
            <person name="Yandava C."/>
            <person name="Haas B."/>
            <person name="Nusbaum C."/>
            <person name="Birren B."/>
        </authorList>
    </citation>
    <scope>NUCLEOTIDE SEQUENCE</scope>
    <source>
        <strain evidence="5">ATCC 30864</strain>
    </source>
</reference>
<dbReference type="STRING" id="595528.A0A0D2WSW4"/>
<dbReference type="GO" id="GO:0005524">
    <property type="term" value="F:ATP binding"/>
    <property type="evidence" value="ECO:0007669"/>
    <property type="project" value="UniProtKB-KW"/>
</dbReference>
<dbReference type="AlphaFoldDB" id="A0A0D2WSW4"/>
<dbReference type="Pfam" id="PF08433">
    <property type="entry name" value="KTI12"/>
    <property type="match status" value="1"/>
</dbReference>